<dbReference type="RefSeq" id="XP_035346440.1">
    <property type="nucleotide sequence ID" value="XM_035490547.1"/>
</dbReference>
<dbReference type="OrthoDB" id="3520229at2759"/>
<reference evidence="3" key="1">
    <citation type="submission" date="2020-06" db="EMBL/GenBank/DDBJ databases">
        <title>A chromosome-scale genome assembly of Talaromyces rugulosus W13939.</title>
        <authorList>
            <person name="Wang B."/>
            <person name="Guo L."/>
            <person name="Ye K."/>
            <person name="Wang L."/>
        </authorList>
    </citation>
    <scope>NUCLEOTIDE SEQUENCE [LARGE SCALE GENOMIC DNA]</scope>
    <source>
        <strain evidence="3">W13939</strain>
    </source>
</reference>
<dbReference type="GeneID" id="55994899"/>
<feature type="region of interest" description="Disordered" evidence="1">
    <location>
        <begin position="105"/>
        <end position="152"/>
    </location>
</feature>
<evidence type="ECO:0000256" key="1">
    <source>
        <dbReference type="SAM" id="MobiDB-lite"/>
    </source>
</evidence>
<proteinExistence type="predicted"/>
<dbReference type="KEGG" id="trg:TRUGW13939_07406"/>
<dbReference type="Proteomes" id="UP000509510">
    <property type="component" value="Chromosome IV"/>
</dbReference>
<evidence type="ECO:0000313" key="2">
    <source>
        <dbReference type="EMBL" id="QKX60263.1"/>
    </source>
</evidence>
<name>A0A7H8R606_TALRU</name>
<dbReference type="AlphaFoldDB" id="A0A7H8R606"/>
<dbReference type="EMBL" id="CP055901">
    <property type="protein sequence ID" value="QKX60263.1"/>
    <property type="molecule type" value="Genomic_DNA"/>
</dbReference>
<evidence type="ECO:0000313" key="3">
    <source>
        <dbReference type="Proteomes" id="UP000509510"/>
    </source>
</evidence>
<evidence type="ECO:0008006" key="4">
    <source>
        <dbReference type="Google" id="ProtNLM"/>
    </source>
</evidence>
<accession>A0A7H8R606</accession>
<keyword evidence="3" id="KW-1185">Reference proteome</keyword>
<sequence>MSAVTTSLSSVVSTTATASIPTHSCAVTYEIPTQDAACGAVHSDISDKIMKQCCGDADIVSIDGGCASYCLAQGKDVGELSKCLYSNGFTGNSVYCNKPQTATATGTGTGTGTATSTGSSGSTATGTAATTTTTGTATTSGTGTATGTSATASTTTGAAVPVAKVSTGGVGVLALLFCSALFGAMA</sequence>
<gene>
    <name evidence="2" type="ORF">TRUGW13939_07406</name>
</gene>
<organism evidence="2 3">
    <name type="scientific">Talaromyces rugulosus</name>
    <name type="common">Penicillium rugulosum</name>
    <dbReference type="NCBI Taxonomy" id="121627"/>
    <lineage>
        <taxon>Eukaryota</taxon>
        <taxon>Fungi</taxon>
        <taxon>Dikarya</taxon>
        <taxon>Ascomycota</taxon>
        <taxon>Pezizomycotina</taxon>
        <taxon>Eurotiomycetes</taxon>
        <taxon>Eurotiomycetidae</taxon>
        <taxon>Eurotiales</taxon>
        <taxon>Trichocomaceae</taxon>
        <taxon>Talaromyces</taxon>
        <taxon>Talaromyces sect. Islandici</taxon>
    </lineage>
</organism>
<protein>
    <recommendedName>
        <fullName evidence="4">Extracellular membrane protein CFEM domain-containing protein</fullName>
    </recommendedName>
</protein>